<name>A0A3P4B1C9_9BURK</name>
<keyword evidence="2" id="KW-0547">Nucleotide-binding</keyword>
<dbReference type="OrthoDB" id="9813719at2"/>
<organism evidence="4 5">
    <name type="scientific">Pigmentiphaga humi</name>
    <dbReference type="NCBI Taxonomy" id="2478468"/>
    <lineage>
        <taxon>Bacteria</taxon>
        <taxon>Pseudomonadati</taxon>
        <taxon>Pseudomonadota</taxon>
        <taxon>Betaproteobacteria</taxon>
        <taxon>Burkholderiales</taxon>
        <taxon>Alcaligenaceae</taxon>
        <taxon>Pigmentiphaga</taxon>
    </lineage>
</organism>
<feature type="binding site" evidence="2">
    <location>
        <begin position="326"/>
        <end position="333"/>
    </location>
    <ligand>
        <name>ATP</name>
        <dbReference type="ChEBI" id="CHEBI:30616"/>
    </ligand>
</feature>
<gene>
    <name evidence="4" type="ORF">PIGHUM_02160</name>
</gene>
<accession>A0A3P4B1C9</accession>
<dbReference type="AlphaFoldDB" id="A0A3P4B1C9"/>
<dbReference type="Proteomes" id="UP000277294">
    <property type="component" value="Unassembled WGS sequence"/>
</dbReference>
<sequence>MATALGYNALIARFNLTVPPLRQTFWLGERTTETRTQAIDGTERIELARGRASAEQSTVEQLTFALKREHLNLAVLGALFEHRQVLTDIQAWLAARPTSAYARQAGYLAHWLAGADFDYRAPPGTPRVRLLNADNYVVGPETSSPQFAVVNNLLGGREFSPLVRKTETLRGLLAEDLGAKVARAMDAIEPEMLSRAVDYLYLSETRSTYGIEDEIPDGHRAAKFRHLLEAAGEPGELSEERLCDWQNLIVTPVSAEFSYRTSQNWLSRPGRLRNIADFIPPPVELVRPMMEAVSRVAAYAAEGVMDPVVAASCAAFGLVFVHPFFDGNGRLHRFLLHHLLRQSGFTPAGVVLPLSARMLKQLDRYSALLKAYSKPRTELVNYQLDGDSATIRVMSPQPLWLYAYFDATEICEFVLQCCKLCVEEDLASEVEYLRSHDQTVRELETWLDMRQSKLNSLIDIIVQGHGSLSKRKRGFVEELSDEQVMRIEGVVARHFAEYIDKRV</sequence>
<dbReference type="EMBL" id="UWPJ01000017">
    <property type="protein sequence ID" value="VCU70093.1"/>
    <property type="molecule type" value="Genomic_DNA"/>
</dbReference>
<dbReference type="InterPro" id="IPR040198">
    <property type="entry name" value="Fido_containing"/>
</dbReference>
<proteinExistence type="predicted"/>
<dbReference type="Pfam" id="PF02661">
    <property type="entry name" value="Fic"/>
    <property type="match status" value="1"/>
</dbReference>
<evidence type="ECO:0000259" key="3">
    <source>
        <dbReference type="PROSITE" id="PS51459"/>
    </source>
</evidence>
<dbReference type="InterPro" id="IPR003812">
    <property type="entry name" value="Fido"/>
</dbReference>
<reference evidence="4 5" key="1">
    <citation type="submission" date="2018-10" db="EMBL/GenBank/DDBJ databases">
        <authorList>
            <person name="Criscuolo A."/>
        </authorList>
    </citation>
    <scope>NUCLEOTIDE SEQUENCE [LARGE SCALE GENOMIC DNA]</scope>
    <source>
        <strain evidence="4">DnA1</strain>
    </source>
</reference>
<feature type="active site" evidence="1">
    <location>
        <position position="322"/>
    </location>
</feature>
<keyword evidence="2" id="KW-0067">ATP-binding</keyword>
<evidence type="ECO:0000256" key="1">
    <source>
        <dbReference type="PIRSR" id="PIRSR640198-1"/>
    </source>
</evidence>
<protein>
    <submittedName>
        <fullName evidence="4">Fic/DOC family protein</fullName>
    </submittedName>
</protein>
<dbReference type="PANTHER" id="PTHR13504">
    <property type="entry name" value="FIDO DOMAIN-CONTAINING PROTEIN DDB_G0283145"/>
    <property type="match status" value="1"/>
</dbReference>
<dbReference type="PANTHER" id="PTHR13504:SF38">
    <property type="entry name" value="FIDO DOMAIN-CONTAINING PROTEIN"/>
    <property type="match status" value="1"/>
</dbReference>
<dbReference type="SUPFAM" id="SSF140931">
    <property type="entry name" value="Fic-like"/>
    <property type="match status" value="1"/>
</dbReference>
<feature type="domain" description="Fido" evidence="3">
    <location>
        <begin position="237"/>
        <end position="385"/>
    </location>
</feature>
<dbReference type="PROSITE" id="PS51459">
    <property type="entry name" value="FIDO"/>
    <property type="match status" value="1"/>
</dbReference>
<dbReference type="InterPro" id="IPR036597">
    <property type="entry name" value="Fido-like_dom_sf"/>
</dbReference>
<evidence type="ECO:0000313" key="4">
    <source>
        <dbReference type="EMBL" id="VCU70093.1"/>
    </source>
</evidence>
<dbReference type="Gene3D" id="1.10.3290.10">
    <property type="entry name" value="Fido-like domain"/>
    <property type="match status" value="1"/>
</dbReference>
<dbReference type="GO" id="GO:0005524">
    <property type="term" value="F:ATP binding"/>
    <property type="evidence" value="ECO:0007669"/>
    <property type="project" value="UniProtKB-KW"/>
</dbReference>
<dbReference type="RefSeq" id="WP_124079604.1">
    <property type="nucleotide sequence ID" value="NZ_UWPJ01000017.1"/>
</dbReference>
<evidence type="ECO:0000256" key="2">
    <source>
        <dbReference type="PIRSR" id="PIRSR640198-2"/>
    </source>
</evidence>
<evidence type="ECO:0000313" key="5">
    <source>
        <dbReference type="Proteomes" id="UP000277294"/>
    </source>
</evidence>
<keyword evidence="5" id="KW-1185">Reference proteome</keyword>